<reference evidence="3" key="1">
    <citation type="submission" date="2016-11" db="EMBL/GenBank/DDBJ databases">
        <authorList>
            <person name="Varghese N."/>
            <person name="Submissions S."/>
        </authorList>
    </citation>
    <scope>NUCLEOTIDE SEQUENCE [LARGE SCALE GENOMIC DNA]</scope>
    <source>
        <strain evidence="3">CGMCC 1.6496</strain>
    </source>
</reference>
<dbReference type="InterPro" id="IPR043131">
    <property type="entry name" value="BCAT-like_N"/>
</dbReference>
<dbReference type="InterPro" id="IPR005801">
    <property type="entry name" value="ADC_synthase"/>
</dbReference>
<sequence length="575" mass="65901">MENIYLQFDFNEQQPVAFKDPITIISTYELSEVVPCLQKVEQYIQAGYYAGGFLAYEAAPAFDPAFQVHTNGSFPLIWFGIFSEAEAPHKRRVSPFAIQKWQMDIKEQEYKQQIEHIKQQIEEGHTYQVNYTIPLRSYFTGDSFAYYEQLAASQAANYAAYLQTGNYSILSASPELFFHLKKGVVTTKPMKGTAKRGSTIEEDKANADWLYYSEKNRAENVMIVDLLRNDLSRIAKRGTVRVPELFTIERYPTVFQMTSTVTAEVETNLTSIFGALFPCGSITGAPKVSTMNIIRNIEKTPRNIYCGAIGYITPEHEAIFNVPIRTVSIDNTSNEATYGVGGGITWDSTAEEEYEEMLAKTLVLEKKKNSFDLLESIRLENGCYPLLAYHLNRMEKSATHFSYPFDPLFIKQKLEQIAQQSNTRVHKLRLLLSKTGQINLDLQPISMLKKQLHVRLATRAINKTNPFFYHKTTNREIYEAFLTEHPDADDVLLWNDELQITEFTIGNVVVEIDKKYYTPPVECGLLPGTFRQYVLETKEVQEKIITITDLQQISNIWLINSVRGWVPVTIEREQM</sequence>
<dbReference type="RefSeq" id="WP_073005617.1">
    <property type="nucleotide sequence ID" value="NZ_FQXD01000002.1"/>
</dbReference>
<dbReference type="GO" id="GO:0016829">
    <property type="term" value="F:lyase activity"/>
    <property type="evidence" value="ECO:0007669"/>
    <property type="project" value="UniProtKB-KW"/>
</dbReference>
<dbReference type="GO" id="GO:0000162">
    <property type="term" value="P:L-tryptophan biosynthetic process"/>
    <property type="evidence" value="ECO:0007669"/>
    <property type="project" value="TreeGrafter"/>
</dbReference>
<dbReference type="Gene3D" id="3.20.10.10">
    <property type="entry name" value="D-amino Acid Aminotransferase, subunit A, domain 2"/>
    <property type="match status" value="1"/>
</dbReference>
<dbReference type="InterPro" id="IPR019999">
    <property type="entry name" value="Anth_synth_I-like"/>
</dbReference>
<protein>
    <submittedName>
        <fullName evidence="2">Para-aminobenzoate synthetase / 4-amino-4-deoxychorismate lyase</fullName>
    </submittedName>
</protein>
<dbReference type="Gene3D" id="3.60.120.10">
    <property type="entry name" value="Anthranilate synthase"/>
    <property type="match status" value="1"/>
</dbReference>
<dbReference type="InterPro" id="IPR043132">
    <property type="entry name" value="BCAT-like_C"/>
</dbReference>
<accession>A0A1M5NWF9</accession>
<dbReference type="SUPFAM" id="SSF56752">
    <property type="entry name" value="D-aminoacid aminotransferase-like PLP-dependent enzymes"/>
    <property type="match status" value="1"/>
</dbReference>
<dbReference type="InterPro" id="IPR005802">
    <property type="entry name" value="ADC_synth_comp_1"/>
</dbReference>
<keyword evidence="2" id="KW-0456">Lyase</keyword>
<dbReference type="OrthoDB" id="9803598at2"/>
<dbReference type="Proteomes" id="UP000184079">
    <property type="component" value="Unassembled WGS sequence"/>
</dbReference>
<dbReference type="GO" id="GO:0009396">
    <property type="term" value="P:folic acid-containing compound biosynthetic process"/>
    <property type="evidence" value="ECO:0007669"/>
    <property type="project" value="InterPro"/>
</dbReference>
<dbReference type="PANTHER" id="PTHR11236">
    <property type="entry name" value="AMINOBENZOATE/ANTHRANILATE SYNTHASE"/>
    <property type="match status" value="1"/>
</dbReference>
<dbReference type="PANTHER" id="PTHR11236:SF50">
    <property type="entry name" value="AMINODEOXYCHORISMATE SYNTHASE COMPONENT 1"/>
    <property type="match status" value="1"/>
</dbReference>
<dbReference type="AlphaFoldDB" id="A0A1M5NWF9"/>
<dbReference type="InterPro" id="IPR001544">
    <property type="entry name" value="Aminotrans_IV"/>
</dbReference>
<evidence type="ECO:0000313" key="2">
    <source>
        <dbReference type="EMBL" id="SHG93840.1"/>
    </source>
</evidence>
<dbReference type="InterPro" id="IPR015890">
    <property type="entry name" value="Chorismate_C"/>
</dbReference>
<proteinExistence type="predicted"/>
<dbReference type="InterPro" id="IPR036038">
    <property type="entry name" value="Aminotransferase-like"/>
</dbReference>
<feature type="domain" description="Chorismate-utilising enzyme C-terminal" evidence="1">
    <location>
        <begin position="107"/>
        <end position="360"/>
    </location>
</feature>
<evidence type="ECO:0000313" key="3">
    <source>
        <dbReference type="Proteomes" id="UP000184079"/>
    </source>
</evidence>
<dbReference type="GO" id="GO:0046820">
    <property type="term" value="F:4-amino-4-deoxychorismate synthase activity"/>
    <property type="evidence" value="ECO:0007669"/>
    <property type="project" value="TreeGrafter"/>
</dbReference>
<dbReference type="Pfam" id="PF01063">
    <property type="entry name" value="Aminotran_4"/>
    <property type="match status" value="1"/>
</dbReference>
<dbReference type="Gene3D" id="3.30.470.10">
    <property type="match status" value="1"/>
</dbReference>
<gene>
    <name evidence="2" type="ORF">SAMN05421807_102367</name>
</gene>
<keyword evidence="3" id="KW-1185">Reference proteome</keyword>
<dbReference type="EMBL" id="FQXD01000002">
    <property type="protein sequence ID" value="SHG93840.1"/>
    <property type="molecule type" value="Genomic_DNA"/>
</dbReference>
<dbReference type="SUPFAM" id="SSF56322">
    <property type="entry name" value="ADC synthase"/>
    <property type="match status" value="1"/>
</dbReference>
<dbReference type="PRINTS" id="PR00095">
    <property type="entry name" value="ANTSNTHASEI"/>
</dbReference>
<organism evidence="2 3">
    <name type="scientific">Virgibacillus chiguensis</name>
    <dbReference type="NCBI Taxonomy" id="411959"/>
    <lineage>
        <taxon>Bacteria</taxon>
        <taxon>Bacillati</taxon>
        <taxon>Bacillota</taxon>
        <taxon>Bacilli</taxon>
        <taxon>Bacillales</taxon>
        <taxon>Bacillaceae</taxon>
        <taxon>Virgibacillus</taxon>
    </lineage>
</organism>
<name>A0A1M5NWF9_9BACI</name>
<dbReference type="Pfam" id="PF00425">
    <property type="entry name" value="Chorismate_bind"/>
    <property type="match status" value="1"/>
</dbReference>
<evidence type="ECO:0000259" key="1">
    <source>
        <dbReference type="Pfam" id="PF00425"/>
    </source>
</evidence>
<dbReference type="NCBIfam" id="TIGR00553">
    <property type="entry name" value="pabB"/>
    <property type="match status" value="1"/>
</dbReference>